<dbReference type="InterPro" id="IPR005511">
    <property type="entry name" value="SMP-30"/>
</dbReference>
<keyword evidence="3" id="KW-0862">Zinc</keyword>
<dbReference type="KEGG" id="spse:SULPSESMR1_02138"/>
<feature type="binding site" evidence="3">
    <location>
        <position position="94"/>
    </location>
    <ligand>
        <name>substrate</name>
    </ligand>
</feature>
<evidence type="ECO:0000313" key="5">
    <source>
        <dbReference type="EMBL" id="ASM72939.1"/>
    </source>
</evidence>
<feature type="active site" description="Proton donor/acceptor" evidence="2">
    <location>
        <position position="191"/>
    </location>
</feature>
<organism evidence="5 6">
    <name type="scientific">Pseudosulfitobacter pseudonitzschiae</name>
    <dbReference type="NCBI Taxonomy" id="1402135"/>
    <lineage>
        <taxon>Bacteria</taxon>
        <taxon>Pseudomonadati</taxon>
        <taxon>Pseudomonadota</taxon>
        <taxon>Alphaproteobacteria</taxon>
        <taxon>Rhodobacterales</taxon>
        <taxon>Roseobacteraceae</taxon>
        <taxon>Pseudosulfitobacter</taxon>
    </lineage>
</organism>
<comment type="cofactor">
    <cofactor evidence="3">
        <name>Zn(2+)</name>
        <dbReference type="ChEBI" id="CHEBI:29105"/>
    </cofactor>
    <text evidence="3">Binds 1 divalent metal cation per subunit.</text>
</comment>
<feature type="binding site" evidence="3">
    <location>
        <position position="96"/>
    </location>
    <ligand>
        <name>substrate</name>
    </ligand>
</feature>
<keyword evidence="6" id="KW-1185">Reference proteome</keyword>
<gene>
    <name evidence="5" type="primary">araB</name>
    <name evidence="5" type="ORF">SULPSESMR1_02138</name>
</gene>
<protein>
    <submittedName>
        <fullName evidence="5">L-arabinolactonase</fullName>
        <ecNumber evidence="5">3.1.1.15</ecNumber>
    </submittedName>
</protein>
<name>A0A221K1T9_9RHOB</name>
<dbReference type="STRING" id="1402135.SAMN05444149_102683"/>
<evidence type="ECO:0000259" key="4">
    <source>
        <dbReference type="Pfam" id="PF08450"/>
    </source>
</evidence>
<evidence type="ECO:0000256" key="2">
    <source>
        <dbReference type="PIRSR" id="PIRSR605511-1"/>
    </source>
</evidence>
<reference evidence="5 6" key="1">
    <citation type="submission" date="2017-07" db="EMBL/GenBank/DDBJ databases">
        <title>Genome Sequence of Sulfitobacter pseudonitzschiae Strain SMR1 Isolated from a culture of the Diatom Skeletonema marinoi.</title>
        <authorList>
            <person name="Topel M."/>
            <person name="Pinder M.I.M."/>
            <person name="Johansson O.N."/>
            <person name="Kourtchenko O."/>
            <person name="Godhe A."/>
            <person name="Clarke A.K."/>
        </authorList>
    </citation>
    <scope>NUCLEOTIDE SEQUENCE [LARGE SCALE GENOMIC DNA]</scope>
    <source>
        <strain evidence="5 6">SMR1</strain>
    </source>
</reference>
<dbReference type="GO" id="GO:0005509">
    <property type="term" value="F:calcium ion binding"/>
    <property type="evidence" value="ECO:0007669"/>
    <property type="project" value="TreeGrafter"/>
</dbReference>
<feature type="binding site" evidence="3">
    <location>
        <position position="13"/>
    </location>
    <ligand>
        <name>a divalent metal cation</name>
        <dbReference type="ChEBI" id="CHEBI:60240"/>
    </ligand>
</feature>
<feature type="binding site" evidence="3">
    <location>
        <position position="191"/>
    </location>
    <ligand>
        <name>a divalent metal cation</name>
        <dbReference type="ChEBI" id="CHEBI:60240"/>
    </ligand>
</feature>
<dbReference type="EC" id="3.1.1.15" evidence="5"/>
<dbReference type="InterPro" id="IPR013658">
    <property type="entry name" value="SGL"/>
</dbReference>
<keyword evidence="5" id="KW-0378">Hydrolase</keyword>
<dbReference type="GO" id="GO:0004341">
    <property type="term" value="F:gluconolactonase activity"/>
    <property type="evidence" value="ECO:0007669"/>
    <property type="project" value="TreeGrafter"/>
</dbReference>
<sequence length="281" mass="30956">MEVFSDTICALGEGPLWHPTRKQLFWFDIIGKKMLSRTTAGEQVWLFDDHVSAAGWVSDTVLLIASERELFTFDVETSAREHVAPLDGDNPVTRSNDGRADPQGGFWIGTMGKGHEPRAGAIYRYYRGAVRQLVDQVTVSNAICFSPDGRYAYYTDTVRKRIMRSELDAEGWPLGEPQVFIDLREEGVFPDGAVVDASGHLWNAQWGASRVACYAPDGSFVRAVAVPATQASCPCFGADGLRTLYVTTAAVGMDRIKDPKAGMTFVQQMDVTGQAEHRVIL</sequence>
<proteinExistence type="inferred from homology"/>
<dbReference type="InterPro" id="IPR011042">
    <property type="entry name" value="6-blade_b-propeller_TolB-like"/>
</dbReference>
<evidence type="ECO:0000256" key="3">
    <source>
        <dbReference type="PIRSR" id="PIRSR605511-2"/>
    </source>
</evidence>
<dbReference type="OrthoDB" id="2633250at2"/>
<feature type="binding site" evidence="3">
    <location>
        <position position="141"/>
    </location>
    <ligand>
        <name>a divalent metal cation</name>
        <dbReference type="ChEBI" id="CHEBI:60240"/>
    </ligand>
</feature>
<dbReference type="EMBL" id="CP022415">
    <property type="protein sequence ID" value="ASM72939.1"/>
    <property type="molecule type" value="Genomic_DNA"/>
</dbReference>
<dbReference type="GO" id="GO:0019853">
    <property type="term" value="P:L-ascorbic acid biosynthetic process"/>
    <property type="evidence" value="ECO:0007669"/>
    <property type="project" value="TreeGrafter"/>
</dbReference>
<dbReference type="RefSeq" id="WP_089420780.1">
    <property type="nucleotide sequence ID" value="NZ_CP022415.1"/>
</dbReference>
<dbReference type="PRINTS" id="PR01790">
    <property type="entry name" value="SMP30FAMILY"/>
</dbReference>
<comment type="similarity">
    <text evidence="1">Belongs to the SMP-30/CGR1 family.</text>
</comment>
<keyword evidence="3" id="KW-0479">Metal-binding</keyword>
<accession>A0A221K1T9</accession>
<feature type="domain" description="SMP-30/Gluconolactonase/LRE-like region" evidence="4">
    <location>
        <begin position="11"/>
        <end position="249"/>
    </location>
</feature>
<evidence type="ECO:0000256" key="1">
    <source>
        <dbReference type="ARBA" id="ARBA00008853"/>
    </source>
</evidence>
<dbReference type="Proteomes" id="UP000199754">
    <property type="component" value="Chromosome"/>
</dbReference>
<evidence type="ECO:0000313" key="6">
    <source>
        <dbReference type="Proteomes" id="UP000199754"/>
    </source>
</evidence>
<dbReference type="PANTHER" id="PTHR10907">
    <property type="entry name" value="REGUCALCIN"/>
    <property type="match status" value="1"/>
</dbReference>
<dbReference type="Pfam" id="PF08450">
    <property type="entry name" value="SGL"/>
    <property type="match status" value="1"/>
</dbReference>
<dbReference type="Gene3D" id="2.120.10.30">
    <property type="entry name" value="TolB, C-terminal domain"/>
    <property type="match status" value="1"/>
</dbReference>
<dbReference type="PANTHER" id="PTHR10907:SF47">
    <property type="entry name" value="REGUCALCIN"/>
    <property type="match status" value="1"/>
</dbReference>
<dbReference type="GO" id="GO:0050021">
    <property type="term" value="F:L-arabinonolactonase activity"/>
    <property type="evidence" value="ECO:0007669"/>
    <property type="project" value="UniProtKB-EC"/>
</dbReference>
<dbReference type="SUPFAM" id="SSF63829">
    <property type="entry name" value="Calcium-dependent phosphotriesterase"/>
    <property type="match status" value="1"/>
</dbReference>
<dbReference type="AlphaFoldDB" id="A0A221K1T9"/>